<dbReference type="Pfam" id="PF13280">
    <property type="entry name" value="WYL"/>
    <property type="match status" value="1"/>
</dbReference>
<dbReference type="OrthoDB" id="86031at2"/>
<feature type="domain" description="WYL" evidence="1">
    <location>
        <begin position="144"/>
        <end position="203"/>
    </location>
</feature>
<dbReference type="PROSITE" id="PS52050">
    <property type="entry name" value="WYL"/>
    <property type="match status" value="1"/>
</dbReference>
<dbReference type="InterPro" id="IPR036388">
    <property type="entry name" value="WH-like_DNA-bd_sf"/>
</dbReference>
<sequence length="316" mass="37078">MNDQERLLTIFLRLQAGAHLSKRQLSDEFEVSQKTIQRDFALLGQFLEQQPMIAAELAYDHKHHTRYFKGKSLFNKKDILVISKILLENRALNKEENEALLDGLLSLVSKEEQKDISAIIGSERLHYTPLFDTQDRIDKIWEWSEAIRKELVLEIDYQSPYSSRKNLIIFPVSLYYDAHYFYSVAYNLKYKSYITLRLDRIIKWKSSQAKKPGISYGRKFRDGEIRSKHVDAFMGKEITIKVKFRYDPAIIIDQFPTAKILETDSDGTVFEFQSQKTPGLMRWFLSQAESLTILSPQSLIDEMRVLLAKMQKNYRN</sequence>
<proteinExistence type="predicted"/>
<dbReference type="KEGG" id="spat:A0O21_03885"/>
<dbReference type="Gene3D" id="1.10.10.10">
    <property type="entry name" value="Winged helix-like DNA-binding domain superfamily/Winged helix DNA-binding domain"/>
    <property type="match status" value="1"/>
</dbReference>
<reference evidence="3 4" key="1">
    <citation type="journal article" date="2016" name="Int. J. Syst. Evol. Microbiol.">
        <title>Streptococcuspantholopis sp. nov., isolated from faeces of the Tibetan antelope (Pantholops hodgsonii).</title>
        <authorList>
            <person name="Bai X."/>
            <person name="Xiong Y."/>
            <person name="Lu S."/>
            <person name="Jin D."/>
            <person name="Lai X."/>
            <person name="Yang J."/>
            <person name="Niu L."/>
            <person name="Hu S."/>
            <person name="Meng X."/>
            <person name="Pu J."/>
            <person name="Ye C."/>
            <person name="Xu J."/>
        </authorList>
    </citation>
    <scope>NUCLEOTIDE SEQUENCE [LARGE SCALE GENOMIC DNA]</scope>
    <source>
        <strain evidence="3 4">TA 26</strain>
    </source>
</reference>
<feature type="domain" description="WCX" evidence="2">
    <location>
        <begin position="238"/>
        <end position="310"/>
    </location>
</feature>
<dbReference type="InterPro" id="IPR051534">
    <property type="entry name" value="CBASS_pafABC_assoc_protein"/>
</dbReference>
<dbReference type="AlphaFoldDB" id="A0A172Q705"/>
<dbReference type="InterPro" id="IPR026881">
    <property type="entry name" value="WYL_dom"/>
</dbReference>
<protein>
    <submittedName>
        <fullName evidence="3">Transcriptional regulator</fullName>
    </submittedName>
</protein>
<evidence type="ECO:0000313" key="3">
    <source>
        <dbReference type="EMBL" id="AND79230.1"/>
    </source>
</evidence>
<name>A0A172Q705_9STRE</name>
<evidence type="ECO:0000313" key="4">
    <source>
        <dbReference type="Proteomes" id="UP000077317"/>
    </source>
</evidence>
<gene>
    <name evidence="3" type="ORF">A0O21_03885</name>
</gene>
<evidence type="ECO:0000259" key="2">
    <source>
        <dbReference type="Pfam" id="PF25583"/>
    </source>
</evidence>
<dbReference type="InterPro" id="IPR057727">
    <property type="entry name" value="WCX_dom"/>
</dbReference>
<dbReference type="Proteomes" id="UP000077317">
    <property type="component" value="Chromosome"/>
</dbReference>
<organism evidence="3 4">
    <name type="scientific">Streptococcus pantholopis</name>
    <dbReference type="NCBI Taxonomy" id="1811193"/>
    <lineage>
        <taxon>Bacteria</taxon>
        <taxon>Bacillati</taxon>
        <taxon>Bacillota</taxon>
        <taxon>Bacilli</taxon>
        <taxon>Lactobacillales</taxon>
        <taxon>Streptococcaceae</taxon>
        <taxon>Streptococcus</taxon>
    </lineage>
</organism>
<dbReference type="Pfam" id="PF25583">
    <property type="entry name" value="WCX"/>
    <property type="match status" value="1"/>
</dbReference>
<evidence type="ECO:0000259" key="1">
    <source>
        <dbReference type="Pfam" id="PF13280"/>
    </source>
</evidence>
<dbReference type="PANTHER" id="PTHR34580:SF1">
    <property type="entry name" value="PROTEIN PAFC"/>
    <property type="match status" value="1"/>
</dbReference>
<dbReference type="EMBL" id="CP014699">
    <property type="protein sequence ID" value="AND79230.1"/>
    <property type="molecule type" value="Genomic_DNA"/>
</dbReference>
<dbReference type="RefSeq" id="WP_067061599.1">
    <property type="nucleotide sequence ID" value="NZ_CP014699.1"/>
</dbReference>
<keyword evidence="4" id="KW-1185">Reference proteome</keyword>
<dbReference type="PANTHER" id="PTHR34580">
    <property type="match status" value="1"/>
</dbReference>
<reference evidence="4" key="2">
    <citation type="submission" date="2016-03" db="EMBL/GenBank/DDBJ databases">
        <title>Streptococcus antelopensis sp. nov., isolated from the feces of the Tibetan antelope (Pantholops hodgsonii) in Hoh Xil National Nature Reserve, Qinghai, China.</title>
        <authorList>
            <person name="Bai X."/>
        </authorList>
    </citation>
    <scope>NUCLEOTIDE SEQUENCE [LARGE SCALE GENOMIC DNA]</scope>
    <source>
        <strain evidence="4">TA 26</strain>
    </source>
</reference>
<accession>A0A172Q705</accession>
<dbReference type="STRING" id="1811193.A0O21_03885"/>